<dbReference type="EMBL" id="MT649302">
    <property type="protein sequence ID" value="QRH18066.1"/>
    <property type="molecule type" value="Genomic_DNA"/>
</dbReference>
<keyword evidence="9" id="KW-1278">Translocase</keyword>
<evidence type="ECO:0000256" key="4">
    <source>
        <dbReference type="ARBA" id="ARBA00022448"/>
    </source>
</evidence>
<accession>A0A890JI83</accession>
<dbReference type="PANTHER" id="PTHR11058">
    <property type="entry name" value="NADH-UBIQUINONE OXIDOREDUCTASE CHAIN 3"/>
    <property type="match status" value="1"/>
</dbReference>
<reference evidence="10" key="1">
    <citation type="journal article" date="2020" name="Mitochondrial DNA Part B Resour">
        <title>Characterization and phylogenetic analysis of the complete mitochondrial genome of Clavulina sp. (Cantharellales: Clavulinaceae).</title>
        <authorList>
            <person name="Tan M."/>
            <person name="Zhao G."/>
        </authorList>
    </citation>
    <scope>NUCLEOTIDE SEQUENCE</scope>
</reference>
<keyword evidence="9" id="KW-0520">NAD</keyword>
<dbReference type="PANTHER" id="PTHR11058:SF9">
    <property type="entry name" value="NADH-UBIQUINONE OXIDOREDUCTASE CHAIN 3"/>
    <property type="match status" value="1"/>
</dbReference>
<evidence type="ECO:0000256" key="6">
    <source>
        <dbReference type="ARBA" id="ARBA00022989"/>
    </source>
</evidence>
<comment type="subcellular location">
    <subcellularLocation>
        <location evidence="1">Membrane</location>
    </subcellularLocation>
    <subcellularLocation>
        <location evidence="9">Mitochondrion membrane</location>
        <topology evidence="9">Multi-pass membrane protein</topology>
    </subcellularLocation>
</comment>
<name>A0A890JI83_9AGAM</name>
<dbReference type="Gene3D" id="1.20.58.1610">
    <property type="entry name" value="NADH:ubiquinone/plastoquinone oxidoreductase, chain 3"/>
    <property type="match status" value="1"/>
</dbReference>
<evidence type="ECO:0000256" key="3">
    <source>
        <dbReference type="ARBA" id="ARBA00021007"/>
    </source>
</evidence>
<keyword evidence="7 9" id="KW-0472">Membrane</keyword>
<keyword evidence="4 9" id="KW-0813">Transport</keyword>
<protein>
    <recommendedName>
        <fullName evidence="3 9">NADH-ubiquinone oxidoreductase chain 3</fullName>
        <ecNumber evidence="9">7.1.1.2</ecNumber>
    </recommendedName>
</protein>
<feature type="transmembrane region" description="Helical" evidence="9">
    <location>
        <begin position="6"/>
        <end position="25"/>
    </location>
</feature>
<keyword evidence="9 10" id="KW-0496">Mitochondrion</keyword>
<keyword evidence="6 9" id="KW-1133">Transmembrane helix</keyword>
<evidence type="ECO:0000313" key="10">
    <source>
        <dbReference type="EMBL" id="QRH18066.1"/>
    </source>
</evidence>
<comment type="similarity">
    <text evidence="2 9">Belongs to the complex I subunit 3 family.</text>
</comment>
<dbReference type="InterPro" id="IPR000440">
    <property type="entry name" value="NADH_UbQ/plastoQ_OxRdtase_su3"/>
</dbReference>
<sequence length="122" mass="13777">MNALIILFFFVPILAVILLALNLLFSVHKPDSEKLTSYECGFSPIHNQTRTPFSVQFYLVAILFLVFDLELLVLYPITVSLYEVGSLGFWVVLIFFSVLTIGFVYQLGSGALKFILPKTHNT</sequence>
<evidence type="ECO:0000256" key="2">
    <source>
        <dbReference type="ARBA" id="ARBA00008472"/>
    </source>
</evidence>
<organism evidence="10">
    <name type="scientific">Clavulina sp</name>
    <dbReference type="NCBI Taxonomy" id="1745192"/>
    <lineage>
        <taxon>Eukaryota</taxon>
        <taxon>Fungi</taxon>
        <taxon>Dikarya</taxon>
        <taxon>Basidiomycota</taxon>
        <taxon>Agaricomycotina</taxon>
        <taxon>Agaricomycetes</taxon>
        <taxon>Cantharellales</taxon>
        <taxon>Hydnaceae</taxon>
        <taxon>Clavulina</taxon>
    </lineage>
</organism>
<dbReference type="GO" id="GO:0008137">
    <property type="term" value="F:NADH dehydrogenase (ubiquinone) activity"/>
    <property type="evidence" value="ECO:0007669"/>
    <property type="project" value="UniProtKB-UniRule"/>
</dbReference>
<feature type="transmembrane region" description="Helical" evidence="9">
    <location>
        <begin position="57"/>
        <end position="75"/>
    </location>
</feature>
<dbReference type="EC" id="7.1.1.2" evidence="9"/>
<keyword evidence="9" id="KW-0249">Electron transport</keyword>
<comment type="function">
    <text evidence="9">Core subunit of the mitochondrial membrane respiratory chain NADH dehydrogenase (Complex I) which catalyzes electron transfer from NADH through the respiratory chain, using ubiquinone as an electron acceptor. Essential for the catalytic activity of complex I.</text>
</comment>
<evidence type="ECO:0000256" key="5">
    <source>
        <dbReference type="ARBA" id="ARBA00022692"/>
    </source>
</evidence>
<evidence type="ECO:0000256" key="8">
    <source>
        <dbReference type="ARBA" id="ARBA00049551"/>
    </source>
</evidence>
<gene>
    <name evidence="10" type="primary">nad3</name>
</gene>
<comment type="catalytic activity">
    <reaction evidence="8 9">
        <text>a ubiquinone + NADH + 5 H(+)(in) = a ubiquinol + NAD(+) + 4 H(+)(out)</text>
        <dbReference type="Rhea" id="RHEA:29091"/>
        <dbReference type="Rhea" id="RHEA-COMP:9565"/>
        <dbReference type="Rhea" id="RHEA-COMP:9566"/>
        <dbReference type="ChEBI" id="CHEBI:15378"/>
        <dbReference type="ChEBI" id="CHEBI:16389"/>
        <dbReference type="ChEBI" id="CHEBI:17976"/>
        <dbReference type="ChEBI" id="CHEBI:57540"/>
        <dbReference type="ChEBI" id="CHEBI:57945"/>
        <dbReference type="EC" id="7.1.1.2"/>
    </reaction>
</comment>
<dbReference type="Pfam" id="PF00507">
    <property type="entry name" value="Oxidored_q4"/>
    <property type="match status" value="1"/>
</dbReference>
<feature type="transmembrane region" description="Helical" evidence="9">
    <location>
        <begin position="87"/>
        <end position="108"/>
    </location>
</feature>
<dbReference type="GO" id="GO:0030964">
    <property type="term" value="C:NADH dehydrogenase complex"/>
    <property type="evidence" value="ECO:0007669"/>
    <property type="project" value="TreeGrafter"/>
</dbReference>
<dbReference type="InterPro" id="IPR038430">
    <property type="entry name" value="NDAH_ubi_oxred_su3_sf"/>
</dbReference>
<proteinExistence type="inferred from homology"/>
<dbReference type="GO" id="GO:0031966">
    <property type="term" value="C:mitochondrial membrane"/>
    <property type="evidence" value="ECO:0007669"/>
    <property type="project" value="UniProtKB-SubCell"/>
</dbReference>
<keyword evidence="5 9" id="KW-0812">Transmembrane</keyword>
<evidence type="ECO:0000256" key="7">
    <source>
        <dbReference type="ARBA" id="ARBA00023136"/>
    </source>
</evidence>
<evidence type="ECO:0000256" key="9">
    <source>
        <dbReference type="RuleBase" id="RU003640"/>
    </source>
</evidence>
<keyword evidence="9" id="KW-0830">Ubiquinone</keyword>
<dbReference type="AlphaFoldDB" id="A0A890JI83"/>
<keyword evidence="9" id="KW-0679">Respiratory chain</keyword>
<evidence type="ECO:0000256" key="1">
    <source>
        <dbReference type="ARBA" id="ARBA00004370"/>
    </source>
</evidence>
<geneLocation type="mitochondrion" evidence="10"/>